<dbReference type="Pfam" id="PF05860">
    <property type="entry name" value="TPS"/>
    <property type="match status" value="1"/>
</dbReference>
<feature type="domain" description="Filamentous haemagglutinin FhaB/tRNA nuclease CdiA-like TPS" evidence="2">
    <location>
        <begin position="52"/>
        <end position="173"/>
    </location>
</feature>
<sequence length="3218" mass="333292">MEDFHMDVRSPLSQSIALSLASIVFLNPIVAAAAGLAVDAAAGGKTTIGAAGNGVPVININGANGSGLSHNKFTDYNVGKNGVILNNATGKTQSTQLGGIIVGNSNLKGQAAQVILNEITSGNRSHLAGYTEVAGQAARVIVANPNGITCSGCGFINTPRATLTTGKPIMDGQRLDSFQVDGGDISIEGAGLDASDVDQFDLITRSAKLNANIYAKNLNVVTGRNDVSADNLSATARAEDGSEKPELAIDSSALGGMYAGAIRLVGTEKGVGVRLAGDMAASVGDIQIDASGKVSMNNASANQAITVNGQSLDVQGKVYAGTQVSVNTRANVTVGKSIAARDKVTVTSAGKVINNGIVEAGVNPDNTRNQGGDVTITAKQLTNTGNVVASRNLAVDASEVIDNQNGIIQGANVGLTSARLVNQGTSARVLGLNTLSLLTPAIVNLGALIRFGDGQSTTLNLDSLDNTDGHLELAGGNLELNTRQLTNLRGSVIADQLQLTAERLDNQGGLIASSVGQSNLKVSGQLDNTGGVLQAQSLLDVSAARVLNQGGKVVADHLKLTAERLDNSTNGLISAELGNNALTVTQDLINQGGRIQAASVLTVKSGTVDNLGGTLVGQQLTLVSQGALNNQQGKISADQLDLTAQDVNNTEGLLQGTSVATLSARDLNNLKGNVNGGQLSVGLDSLSQNTQGVLSAETGKLTMVVAQQLNNSAGHLQAKVGDLDVSAAALNNQQGVIVGKQLLLTQSGLLDNRGGRVVGDQLTVGAGRIDNSANGLLLAGTGGALLTLKDQGMTRGQLLNNQGRVQSDGHLQINGNNLDNHGGVLLGSSIGANASSLDNSAQGSVIATGGTIELVVSGVLNNALGLIDGGESAVRVTQATQFDNQGGTLAGKRLDVQGTVVDNRKGQLLSGTEGLKITATTVDNSEGLVLARGGHADLQLNQGTLNNQGGALQGDSAEVVAASVDNSALAGKAGLINAQVGDLKLLVDNLTNQAGRLYAQGLLSSQGQVLDNRAGGEISARTLSLNAVSTYNQTGLIESGGNLLLTGDNLNNSTGRIRAIGGNLSQILLTGDLNNQSGSIGVTSQALNLKAGALNNLAGSVEHTGAGLLKIDLASLSGNQGSITGLGHGDVDIGSINGTGRLQFNGALDVAVGNNLNLLAGDRIASASNLMLSATTLNNSGEVLSDGDLSLTLTGDLNNDGLLSAAKAVSLSAGNLTQNGGRIASAGDTTLNLRGNLDNLGRLIASQNLKIHAAQVSNRGTLGALGQVDIFSGNGISTSANTLIYSGADMNLRGATLSNLYGDIYSKGNLSFAALDGGQANSLSNRSANIESEGDMNLNVANLENTKDTFEIGESLVSRRIDINCTDCSGKHHTATFIVNSTYLGKIIQDSPGARLIAGRDLLINAGTVENKQSLLAANRDAFVNATNFYNRGATLDQRVESTTYFLHGVKQGDFRWAESNANAWNAANAGSAPDQQQPIPTAITQYPLIGQSSVVHNGTQTGYASTLQSGRQLNLTVTGNLENGTLTQQASAQLTGQSLTNTVGLVGGQTITVNALGSGGSTQVAADVRRVERVTADGSTQLSFVPVDFAGVPFAAVDPTALATYRLPEGDYGLFVRSQNPDSRYLIETNPNLTNLSRFMSSDYMLGLLGYNDDRSWRRLGDGLYETRLIREAVLAQTGQRFLAASLTSDYEQYQYLMDNAIAAKNSLQLSVGVALSAQQVAALTHDIVWMETRQVQGQQVLVPVLYLAQAESRNLRGGSLVQARDINLMAGNDLTNVGTLRASSNLVAEAGNNLYQGGLTQASERVSLMAQNSIRNALGGEVRGNQVDLTAVKGDVVNERAVMEVLYGSGSRTNLDQGSLISARQQLNVSAGRDLTNKGQINSDGNATLNAGRDVEMLAVQDHTFTQNAIRRGLVTNNTVKTLGSSVTTGGNLEVNAGRDMAVVASQVKAGHDLALNAGNDIAIVSAQDEQSSTFYQKKKGSWGKSKTTQSADSATSNVASQIEAGHDLTVNVTQDKDGRIGLTGGRDVSVIGSQLKAGNDLLVGGAGDVNLMSAQEQTDSSYSMKKKGSFGLSKSGNSRSSSSITQVGSELSAGNDAVVVAGGNVNLSASRVDAKRDAQLRAGMVDKNGDVNLMDAANESTSQSEKYKSKVGFSTSGNFISIASAKKSGQANLQTQSVGSQVTAGRDVTVQSIRDVNMIGSTAQAGRNLQVGAGRDVNVLAGSNSQDQSNWKSTKQSGLSLESDRNGFTAFAGREATKEKSRAAQQTAAGSQLVAGQDMTVQAGRDLTLEGAGLDAGRDISLQATRDINVDAADETFIQERSKTRDRNGLTANISHNYGNTMDAINGTGKGEDNVSKASSVLSTVDAINSFTSGPTSATHLGSASQGTSSRSEIRDNVPSTLSAGRDINAVAGNNLNVRGSQFEAGRDITLVGKNVNLDVARGAINQESQTTRSQGGINGQSGGGSARAGIGGSNGVASEEMTQGTNNPSVLLSGRDTNIEASENLTMIGTQVIAGHDIDLRAGKDLTIRAAQNDSDSESTRRSGGGEVGIALGGKDFIAVYASVDMGKGKLERETEKQQTAYLYAGNQLRFNSGNDTTIAGANLRADEVVGRVGGDLLVSSVPDTGKVSGKQFDASVTVSIGLAGGGGVSGSVGAGKTTGKTNWVEQQTSITGKNGVDIRTEKHTQIDGALIAADNGKLKLDTNTLGFRDINGVDKEHSYYVNVGGAFGWGADAGNGAKATGGKDVAFTGDKSLSGAPKEGFNGWSVSGYDYRKEREQDVRATVGAGNIIVRNDAVTGQNSTSGLNRDLTKAYDITKDKEKRTELYVSESSLNSVGNPSQTLDRWKKGLQDYGKNSSDLFKNYGNLTKATEQALAENPSLAPLAWIPGVMQSAMDKTSYGTLGLMPGVISHGGVATQLPVLLSGDMSFYRTELVYQKDAKGNVAMDPKTGKPLLDLAKTKFDMILRPDAPGAIATNGIQNAFEAALVNGGMQTGRDNYMQAYNPEHGFLGDLLESAWDVNLGGIKRSGNAQQLHEFYQAGIDQGFKLDLVGHSQGALLTYRALEGLDFGQNAGSIQLSGAPVYAQKFFTAAEKAGFNTTDNAVFQVNRPDKQVFFGMLPMTDSVSDLLGRNAMNSSDPISRFLGAVFTLPGLMGKDSPHSNYLCQVQSMCGNGASQLQQDFRNGTTTNPDGTRSKTYIVPTFIDKNGNAFGASL</sequence>
<dbReference type="Pfam" id="PF13332">
    <property type="entry name" value="Fil_haemagg_2"/>
    <property type="match status" value="4"/>
</dbReference>
<dbReference type="NCBIfam" id="TIGR01731">
    <property type="entry name" value="fil_hemag_20aa"/>
    <property type="match status" value="21"/>
</dbReference>
<dbReference type="NCBIfam" id="TIGR01901">
    <property type="entry name" value="adhes_NPXG"/>
    <property type="match status" value="1"/>
</dbReference>
<protein>
    <submittedName>
        <fullName evidence="3">Adhesin</fullName>
    </submittedName>
</protein>
<reference evidence="4" key="1">
    <citation type="submission" date="2016-04" db="EMBL/GenBank/DDBJ databases">
        <authorList>
            <person name="Ray J."/>
            <person name="Price M."/>
            <person name="Deutschbauer A."/>
        </authorList>
    </citation>
    <scope>NUCLEOTIDE SEQUENCE [LARGE SCALE GENOMIC DNA]</scope>
    <source>
        <strain evidence="4">FW300-N2E2</strain>
    </source>
</reference>
<dbReference type="SUPFAM" id="SSF51126">
    <property type="entry name" value="Pectin lyase-like"/>
    <property type="match status" value="1"/>
</dbReference>
<dbReference type="InterPro" id="IPR011050">
    <property type="entry name" value="Pectin_lyase_fold/virulence"/>
</dbReference>
<organism evidence="3 4">
    <name type="scientific">Pseudomonas fluorescens</name>
    <dbReference type="NCBI Taxonomy" id="294"/>
    <lineage>
        <taxon>Bacteria</taxon>
        <taxon>Pseudomonadati</taxon>
        <taxon>Pseudomonadota</taxon>
        <taxon>Gammaproteobacteria</taxon>
        <taxon>Pseudomonadales</taxon>
        <taxon>Pseudomonadaceae</taxon>
        <taxon>Pseudomonas</taxon>
    </lineage>
</organism>
<evidence type="ECO:0000313" key="3">
    <source>
        <dbReference type="EMBL" id="AMZ74237.1"/>
    </source>
</evidence>
<dbReference type="InterPro" id="IPR008638">
    <property type="entry name" value="FhaB/CdiA-like_TPS"/>
</dbReference>
<evidence type="ECO:0000259" key="2">
    <source>
        <dbReference type="SMART" id="SM00912"/>
    </source>
</evidence>
<gene>
    <name evidence="3" type="ORF">TK06_25110</name>
</gene>
<feature type="region of interest" description="Disordered" evidence="1">
    <location>
        <begin position="2449"/>
        <end position="2497"/>
    </location>
</feature>
<feature type="compositionally biased region" description="Polar residues" evidence="1">
    <location>
        <begin position="2375"/>
        <end position="2394"/>
    </location>
</feature>
<evidence type="ECO:0000256" key="1">
    <source>
        <dbReference type="SAM" id="MobiDB-lite"/>
    </source>
</evidence>
<accession>A0A161GT50</accession>
<feature type="region of interest" description="Disordered" evidence="1">
    <location>
        <begin position="2375"/>
        <end position="2404"/>
    </location>
</feature>
<dbReference type="InterPro" id="IPR010069">
    <property type="entry name" value="CdiA_FHA1_rpt"/>
</dbReference>
<feature type="compositionally biased region" description="Polar residues" evidence="1">
    <location>
        <begin position="2484"/>
        <end position="2497"/>
    </location>
</feature>
<dbReference type="Proteomes" id="UP000076083">
    <property type="component" value="Chromosome"/>
</dbReference>
<dbReference type="SMART" id="SM00912">
    <property type="entry name" value="Haemagg_act"/>
    <property type="match status" value="1"/>
</dbReference>
<feature type="compositionally biased region" description="Gly residues" evidence="1">
    <location>
        <begin position="2460"/>
        <end position="2478"/>
    </location>
</feature>
<feature type="compositionally biased region" description="Low complexity" evidence="1">
    <location>
        <begin position="2072"/>
        <end position="2086"/>
    </location>
</feature>
<name>A0A161GT50_PSEFL</name>
<dbReference type="InterPro" id="IPR012334">
    <property type="entry name" value="Pectin_lyas_fold"/>
</dbReference>
<reference evidence="3 4" key="2">
    <citation type="journal article" date="2018" name="Nature">
        <title>Mutant phenotypes for thousands of bacterial genes of unknown function.</title>
        <authorList>
            <person name="Price M.N."/>
            <person name="Wetmore K.M."/>
            <person name="Waters R.J."/>
            <person name="Callaghan M."/>
            <person name="Ray J."/>
            <person name="Liu H."/>
            <person name="Kuehl J.V."/>
            <person name="Melnyk R.A."/>
            <person name="Lamson J.S."/>
            <person name="Suh Y."/>
            <person name="Carlson H.K."/>
            <person name="Esquivel Z."/>
            <person name="Sadeeshkumar H."/>
            <person name="Chakraborty R."/>
            <person name="Zane G.M."/>
            <person name="Rubin B.E."/>
            <person name="Wall J.D."/>
            <person name="Visel A."/>
            <person name="Bristow J."/>
            <person name="Blow M.J."/>
            <person name="Arkin A.P."/>
            <person name="Deutschbauer A.M."/>
        </authorList>
    </citation>
    <scope>NUCLEOTIDE SEQUENCE [LARGE SCALE GENOMIC DNA]</scope>
    <source>
        <strain evidence="3 4">FW300-N2E2</strain>
    </source>
</reference>
<feature type="region of interest" description="Disordered" evidence="1">
    <location>
        <begin position="2059"/>
        <end position="2089"/>
    </location>
</feature>
<dbReference type="EMBL" id="CP015225">
    <property type="protein sequence ID" value="AMZ74237.1"/>
    <property type="molecule type" value="Genomic_DNA"/>
</dbReference>
<evidence type="ECO:0000313" key="4">
    <source>
        <dbReference type="Proteomes" id="UP000076083"/>
    </source>
</evidence>
<dbReference type="Gene3D" id="2.160.20.10">
    <property type="entry name" value="Single-stranded right-handed beta-helix, Pectin lyase-like"/>
    <property type="match status" value="1"/>
</dbReference>
<dbReference type="InterPro" id="IPR025157">
    <property type="entry name" value="Hemagglutinin_rpt"/>
</dbReference>
<proteinExistence type="predicted"/>
<dbReference type="GO" id="GO:0003824">
    <property type="term" value="F:catalytic activity"/>
    <property type="evidence" value="ECO:0007669"/>
    <property type="project" value="UniProtKB-ARBA"/>
</dbReference>